<keyword evidence="3" id="KW-1185">Reference proteome</keyword>
<dbReference type="InterPro" id="IPR015797">
    <property type="entry name" value="NUDIX_hydrolase-like_dom_sf"/>
</dbReference>
<dbReference type="Proteomes" id="UP000011668">
    <property type="component" value="Unassembled WGS sequence"/>
</dbReference>
<evidence type="ECO:0000313" key="2">
    <source>
        <dbReference type="EMBL" id="ELU41880.1"/>
    </source>
</evidence>
<dbReference type="AlphaFoldDB" id="L8WV65"/>
<name>L8WV65_THACA</name>
<evidence type="ECO:0000313" key="3">
    <source>
        <dbReference type="Proteomes" id="UP000011668"/>
    </source>
</evidence>
<sequence>MPLIAIQHRITCCSGESVEETAIRELEEETGYKASGVAEVSPLLVIARLIPAISGMTSANMKLIALNVDVKEGEEPSQKLDEGEHIVKRIIELDNLMEELQGYERKGTGYYHHVPNNIVDRHGYRVFDRCKTASLCSRMAYGTEGCQRIG</sequence>
<gene>
    <name evidence="2" type="ORF">AG1IA_04094</name>
</gene>
<evidence type="ECO:0000259" key="1">
    <source>
        <dbReference type="Pfam" id="PF00293"/>
    </source>
</evidence>
<dbReference type="HOGENOM" id="CLU_1741801_0_0_1"/>
<feature type="domain" description="Nudix hydrolase" evidence="1">
    <location>
        <begin position="14"/>
        <end position="96"/>
    </location>
</feature>
<protein>
    <submittedName>
        <fullName evidence="2">NUDIX domain-containing protein</fullName>
    </submittedName>
</protein>
<accession>L8WV65</accession>
<dbReference type="STRING" id="983506.L8WV65"/>
<dbReference type="SUPFAM" id="SSF55811">
    <property type="entry name" value="Nudix"/>
    <property type="match status" value="1"/>
</dbReference>
<proteinExistence type="predicted"/>
<comment type="caution">
    <text evidence="2">The sequence shown here is derived from an EMBL/GenBank/DDBJ whole genome shotgun (WGS) entry which is preliminary data.</text>
</comment>
<dbReference type="Gene3D" id="3.90.79.10">
    <property type="entry name" value="Nucleoside Triphosphate Pyrophosphohydrolase"/>
    <property type="match status" value="1"/>
</dbReference>
<dbReference type="Pfam" id="PF00293">
    <property type="entry name" value="NUDIX"/>
    <property type="match status" value="1"/>
</dbReference>
<dbReference type="InterPro" id="IPR000086">
    <property type="entry name" value="NUDIX_hydrolase_dom"/>
</dbReference>
<reference evidence="2 3" key="1">
    <citation type="journal article" date="2013" name="Nat. Commun.">
        <title>The evolution and pathogenic mechanisms of the rice sheath blight pathogen.</title>
        <authorList>
            <person name="Zheng A."/>
            <person name="Lin R."/>
            <person name="Xu L."/>
            <person name="Qin P."/>
            <person name="Tang C."/>
            <person name="Ai P."/>
            <person name="Zhang D."/>
            <person name="Liu Y."/>
            <person name="Sun Z."/>
            <person name="Feng H."/>
            <person name="Wang Y."/>
            <person name="Chen Y."/>
            <person name="Liang X."/>
            <person name="Fu R."/>
            <person name="Li Q."/>
            <person name="Zhang J."/>
            <person name="Yu X."/>
            <person name="Xie Z."/>
            <person name="Ding L."/>
            <person name="Guan P."/>
            <person name="Tang J."/>
            <person name="Liang Y."/>
            <person name="Wang S."/>
            <person name="Deng Q."/>
            <person name="Li S."/>
            <person name="Zhu J."/>
            <person name="Wang L."/>
            <person name="Liu H."/>
            <person name="Li P."/>
        </authorList>
    </citation>
    <scope>NUCLEOTIDE SEQUENCE [LARGE SCALE GENOMIC DNA]</scope>
    <source>
        <strain evidence="3">AG-1 IA</strain>
    </source>
</reference>
<dbReference type="OrthoDB" id="10249920at2759"/>
<organism evidence="2 3">
    <name type="scientific">Thanatephorus cucumeris (strain AG1-IA)</name>
    <name type="common">Rice sheath blight fungus</name>
    <name type="synonym">Rhizoctonia solani</name>
    <dbReference type="NCBI Taxonomy" id="983506"/>
    <lineage>
        <taxon>Eukaryota</taxon>
        <taxon>Fungi</taxon>
        <taxon>Dikarya</taxon>
        <taxon>Basidiomycota</taxon>
        <taxon>Agaricomycotina</taxon>
        <taxon>Agaricomycetes</taxon>
        <taxon>Cantharellales</taxon>
        <taxon>Ceratobasidiaceae</taxon>
        <taxon>Rhizoctonia</taxon>
        <taxon>Rhizoctonia solani AG-1</taxon>
    </lineage>
</organism>
<dbReference type="EMBL" id="AFRT01000979">
    <property type="protein sequence ID" value="ELU41880.1"/>
    <property type="molecule type" value="Genomic_DNA"/>
</dbReference>